<organism evidence="5 6">
    <name type="scientific">Bergeyella zoohelcum</name>
    <dbReference type="NCBI Taxonomy" id="1015"/>
    <lineage>
        <taxon>Bacteria</taxon>
        <taxon>Pseudomonadati</taxon>
        <taxon>Bacteroidota</taxon>
        <taxon>Flavobacteriia</taxon>
        <taxon>Flavobacteriales</taxon>
        <taxon>Weeksellaceae</taxon>
        <taxon>Bergeyella</taxon>
    </lineage>
</organism>
<comment type="similarity">
    <text evidence="2">Belongs to the BshC family.</text>
</comment>
<dbReference type="AlphaFoldDB" id="A0A376C102"/>
<evidence type="ECO:0000313" key="6">
    <source>
        <dbReference type="Proteomes" id="UP000255515"/>
    </source>
</evidence>
<evidence type="ECO:0000313" key="5">
    <source>
        <dbReference type="EMBL" id="SSZ55706.1"/>
    </source>
</evidence>
<dbReference type="Proteomes" id="UP000255515">
    <property type="component" value="Unassembled WGS sequence"/>
</dbReference>
<dbReference type="RefSeq" id="WP_002689017.1">
    <property type="nucleotide sequence ID" value="NZ_UFTJ01000002.1"/>
</dbReference>
<dbReference type="InterPro" id="IPR011199">
    <property type="entry name" value="Bacillithiol_biosynth_BshC"/>
</dbReference>
<dbReference type="EMBL" id="UFTJ01000002">
    <property type="protein sequence ID" value="SSZ55706.1"/>
    <property type="molecule type" value="Genomic_DNA"/>
</dbReference>
<dbReference type="Pfam" id="PF24850">
    <property type="entry name" value="CC_BshC"/>
    <property type="match status" value="1"/>
</dbReference>
<feature type="domain" description="Bacillithiol biosynthesis BshC C-terminal coiled-coil" evidence="4">
    <location>
        <begin position="374"/>
        <end position="520"/>
    </location>
</feature>
<evidence type="ECO:0000256" key="1">
    <source>
        <dbReference type="ARBA" id="ARBA00022598"/>
    </source>
</evidence>
<gene>
    <name evidence="2" type="primary">bshC</name>
    <name evidence="5" type="ORF">NCTC11661_01104</name>
</gene>
<dbReference type="EC" id="6.-.-.-" evidence="2"/>
<feature type="domain" description="Bacillithiol biosynthesis BshC N-terminal Rossmann-like" evidence="3">
    <location>
        <begin position="14"/>
        <end position="369"/>
    </location>
</feature>
<dbReference type="HAMAP" id="MF_01867">
    <property type="entry name" value="BshC"/>
    <property type="match status" value="1"/>
</dbReference>
<dbReference type="Pfam" id="PF10079">
    <property type="entry name" value="Rossmann-like_BshC"/>
    <property type="match status" value="1"/>
</dbReference>
<dbReference type="NCBIfam" id="TIGR03998">
    <property type="entry name" value="thiol_BshC"/>
    <property type="match status" value="1"/>
</dbReference>
<reference evidence="5 6" key="1">
    <citation type="submission" date="2018-06" db="EMBL/GenBank/DDBJ databases">
        <authorList>
            <consortium name="Pathogen Informatics"/>
            <person name="Doyle S."/>
        </authorList>
    </citation>
    <scope>NUCLEOTIDE SEQUENCE [LARGE SCALE GENOMIC DNA]</scope>
    <source>
        <strain evidence="5 6">NCTC11661</strain>
    </source>
</reference>
<sequence>MKTIARLPLTELHTTPTLVKDFIQGKLPQFQENLFSMETIHHKIKEKKHFFSTQKRERIVQAFHRQMQKLPLTSQQKENLKKLCNEDTFTITTGHQLNLLSGPAFFIYKILQTIKTAAFLNEKIPHQYFIPVFWMATEDHDWEEIQSFKTSQNTYSIQAQEGTAVGRIVPENIDFIHELEKELKDEPLGKEIIALAKKAYIPGRNLAESTQMLVQELFSSYGLLILNGDDAELKRSMRTVFRKEIEENTLYKTTKEQREYIEQHYGKVQVNPREINLFYLKEKRERILFRDGKYSTADGALSFTKEEMFQELQDSPERFSPNAVLRPAYQESILPNIAYIGGNAEIAYWLELKDYFNAIHLPFPILIPRHSMLWLNKKVVKKIEKNGFSYAAIFLPLERFIQGQISINEDLSQILETEEKTLALAFDQIEKNAGAIDITFAHLVKAEKQRLTKSFQRMKKRLWRAEKKKNTEKIERLTTLYAQVHPHHNWQERQWNFSVFYAEEGKNWLEKCYEALDPAEKPTLWIAEI</sequence>
<evidence type="ECO:0000256" key="2">
    <source>
        <dbReference type="HAMAP-Rule" id="MF_01867"/>
    </source>
</evidence>
<dbReference type="InterPro" id="IPR055398">
    <property type="entry name" value="Rossmann-like_BshC"/>
</dbReference>
<proteinExistence type="inferred from homology"/>
<dbReference type="InterPro" id="IPR055399">
    <property type="entry name" value="CC_BshC"/>
</dbReference>
<name>A0A376C102_9FLAO</name>
<keyword evidence="1 2" id="KW-0436">Ligase</keyword>
<protein>
    <recommendedName>
        <fullName evidence="2">Putative cysteine ligase BshC</fullName>
        <ecNumber evidence="2">6.-.-.-</ecNumber>
    </recommendedName>
</protein>
<dbReference type="GO" id="GO:0016874">
    <property type="term" value="F:ligase activity"/>
    <property type="evidence" value="ECO:0007669"/>
    <property type="project" value="UniProtKB-UniRule"/>
</dbReference>
<evidence type="ECO:0000259" key="4">
    <source>
        <dbReference type="Pfam" id="PF24850"/>
    </source>
</evidence>
<accession>A0A376C102</accession>
<evidence type="ECO:0000259" key="3">
    <source>
        <dbReference type="Pfam" id="PF10079"/>
    </source>
</evidence>